<name>A0A060T780_BLAAD</name>
<keyword evidence="4" id="KW-0862">Zinc</keyword>
<feature type="domain" description="CCHC-type" evidence="7">
    <location>
        <begin position="159"/>
        <end position="175"/>
    </location>
</feature>
<dbReference type="EMBL" id="HG937692">
    <property type="protein sequence ID" value="CDP36639.1"/>
    <property type="molecule type" value="Genomic_DNA"/>
</dbReference>
<dbReference type="GO" id="GO:0008270">
    <property type="term" value="F:zinc ion binding"/>
    <property type="evidence" value="ECO:0007669"/>
    <property type="project" value="UniProtKB-KW"/>
</dbReference>
<proteinExistence type="predicted"/>
<feature type="domain" description="CCHC-type" evidence="7">
    <location>
        <begin position="120"/>
        <end position="135"/>
    </location>
</feature>
<keyword evidence="3 5" id="KW-0863">Zinc-finger</keyword>
<evidence type="ECO:0000313" key="8">
    <source>
        <dbReference type="EMBL" id="CDP36639.1"/>
    </source>
</evidence>
<evidence type="ECO:0000256" key="3">
    <source>
        <dbReference type="ARBA" id="ARBA00022771"/>
    </source>
</evidence>
<protein>
    <submittedName>
        <fullName evidence="8">ARAD1B17644p</fullName>
    </submittedName>
</protein>
<feature type="signal peptide" evidence="6">
    <location>
        <begin position="1"/>
        <end position="23"/>
    </location>
</feature>
<dbReference type="Gene3D" id="4.10.60.10">
    <property type="entry name" value="Zinc finger, CCHC-type"/>
    <property type="match status" value="5"/>
</dbReference>
<evidence type="ECO:0000256" key="2">
    <source>
        <dbReference type="ARBA" id="ARBA00022737"/>
    </source>
</evidence>
<feature type="chain" id="PRO_5001593134" evidence="6">
    <location>
        <begin position="24"/>
        <end position="177"/>
    </location>
</feature>
<evidence type="ECO:0000256" key="4">
    <source>
        <dbReference type="ARBA" id="ARBA00022833"/>
    </source>
</evidence>
<dbReference type="SMART" id="SM00343">
    <property type="entry name" value="ZnF_C2HC"/>
    <property type="match status" value="5"/>
</dbReference>
<accession>A0A060T780</accession>
<dbReference type="PhylomeDB" id="A0A060T780"/>
<dbReference type="PANTHER" id="PTHR47103:SF8">
    <property type="entry name" value="DNA-BINDING PROTEIN"/>
    <property type="match status" value="1"/>
</dbReference>
<evidence type="ECO:0000256" key="1">
    <source>
        <dbReference type="ARBA" id="ARBA00022723"/>
    </source>
</evidence>
<evidence type="ECO:0000259" key="7">
    <source>
        <dbReference type="PROSITE" id="PS50158"/>
    </source>
</evidence>
<reference evidence="8" key="2">
    <citation type="submission" date="2014-06" db="EMBL/GenBank/DDBJ databases">
        <title>The complete genome of Blastobotrys (Arxula) adeninivorans LS3 - a yeast of biotechnological interest.</title>
        <authorList>
            <person name="Kunze G."/>
            <person name="Gaillardin C."/>
            <person name="Czernicka M."/>
            <person name="Durrens P."/>
            <person name="Martin T."/>
            <person name="Boer E."/>
            <person name="Gabaldon T."/>
            <person name="Cruz J."/>
            <person name="Talla E."/>
            <person name="Marck C."/>
            <person name="Goffeau A."/>
            <person name="Barbe V."/>
            <person name="Baret P."/>
            <person name="Baronian K."/>
            <person name="Beier S."/>
            <person name="Bleykasten C."/>
            <person name="Bode R."/>
            <person name="Casaregola S."/>
            <person name="Despons L."/>
            <person name="Fairhead C."/>
            <person name="Giersberg M."/>
            <person name="Gierski P."/>
            <person name="Hahnel U."/>
            <person name="Hartmann A."/>
            <person name="Jankowska D."/>
            <person name="Jubin C."/>
            <person name="Jung P."/>
            <person name="Lafontaine I."/>
            <person name="Leh-Louis V."/>
            <person name="Lemaire M."/>
            <person name="Marcet-Houben M."/>
            <person name="Mascher M."/>
            <person name="Morel G."/>
            <person name="Richard G.-F."/>
            <person name="Riechen J."/>
            <person name="Sacerdot C."/>
            <person name="Sarkar A."/>
            <person name="Savel G."/>
            <person name="Schacherer J."/>
            <person name="Sherman D."/>
            <person name="Straub M.-L."/>
            <person name="Stein N."/>
            <person name="Thierry A."/>
            <person name="Trautwein-Schult A."/>
            <person name="Westhof E."/>
            <person name="Worch S."/>
            <person name="Dujon B."/>
            <person name="Souciet J.-L."/>
            <person name="Wincker P."/>
            <person name="Scholz U."/>
            <person name="Neuveglise N."/>
        </authorList>
    </citation>
    <scope>NUCLEOTIDE SEQUENCE</scope>
    <source>
        <strain evidence="8">LS3</strain>
    </source>
</reference>
<dbReference type="PROSITE" id="PS50158">
    <property type="entry name" value="ZF_CCHC"/>
    <property type="match status" value="5"/>
</dbReference>
<organism evidence="8">
    <name type="scientific">Blastobotrys adeninivorans</name>
    <name type="common">Yeast</name>
    <name type="synonym">Arxula adeninivorans</name>
    <dbReference type="NCBI Taxonomy" id="409370"/>
    <lineage>
        <taxon>Eukaryota</taxon>
        <taxon>Fungi</taxon>
        <taxon>Dikarya</taxon>
        <taxon>Ascomycota</taxon>
        <taxon>Saccharomycotina</taxon>
        <taxon>Dipodascomycetes</taxon>
        <taxon>Dipodascales</taxon>
        <taxon>Trichomonascaceae</taxon>
        <taxon>Blastobotrys</taxon>
    </lineage>
</organism>
<dbReference type="Pfam" id="PF00098">
    <property type="entry name" value="zf-CCHC"/>
    <property type="match status" value="5"/>
</dbReference>
<feature type="domain" description="CCHC-type" evidence="7">
    <location>
        <begin position="138"/>
        <end position="154"/>
    </location>
</feature>
<sequence>MLTRRQKIAQMLGILLVTTVVVSRTNNQTTAKLTKELGHLSKECTVPKRDKSCYYCGQQGHLMRECTENGVVTIQETKCYNCGRTGHLAKECGEKGDERAPTANTNHSNPINGRKRGPSCYTCKSYGHIARECPQGQRCYNCGDLGHLSKDCSQAPEKRCYTCKEVGHISSQCPQAI</sequence>
<keyword evidence="1" id="KW-0479">Metal-binding</keyword>
<keyword evidence="6" id="KW-0732">Signal</keyword>
<dbReference type="GO" id="GO:0003676">
    <property type="term" value="F:nucleic acid binding"/>
    <property type="evidence" value="ECO:0007669"/>
    <property type="project" value="InterPro"/>
</dbReference>
<dbReference type="PANTHER" id="PTHR47103">
    <property type="entry name" value="DNA-BINDING PROTEIN"/>
    <property type="match status" value="1"/>
</dbReference>
<dbReference type="InterPro" id="IPR036875">
    <property type="entry name" value="Znf_CCHC_sf"/>
</dbReference>
<feature type="domain" description="CCHC-type" evidence="7">
    <location>
        <begin position="53"/>
        <end position="68"/>
    </location>
</feature>
<dbReference type="AlphaFoldDB" id="A0A060T780"/>
<feature type="domain" description="CCHC-type" evidence="7">
    <location>
        <begin position="78"/>
        <end position="92"/>
    </location>
</feature>
<gene>
    <name evidence="8" type="ORF">GNLVRS02_ARAD1B17644g</name>
</gene>
<reference evidence="8" key="1">
    <citation type="submission" date="2014-02" db="EMBL/GenBank/DDBJ databases">
        <authorList>
            <person name="Genoscope - CEA"/>
        </authorList>
    </citation>
    <scope>NUCLEOTIDE SEQUENCE</scope>
    <source>
        <strain evidence="8">LS3</strain>
    </source>
</reference>
<evidence type="ECO:0000256" key="6">
    <source>
        <dbReference type="SAM" id="SignalP"/>
    </source>
</evidence>
<dbReference type="SUPFAM" id="SSF57756">
    <property type="entry name" value="Retrovirus zinc finger-like domains"/>
    <property type="match status" value="3"/>
</dbReference>
<keyword evidence="2" id="KW-0677">Repeat</keyword>
<dbReference type="InterPro" id="IPR001878">
    <property type="entry name" value="Znf_CCHC"/>
</dbReference>
<evidence type="ECO:0000256" key="5">
    <source>
        <dbReference type="PROSITE-ProRule" id="PRU00047"/>
    </source>
</evidence>